<dbReference type="Pfam" id="PF13442">
    <property type="entry name" value="Cytochrome_CBB3"/>
    <property type="match status" value="1"/>
</dbReference>
<evidence type="ECO:0000259" key="5">
    <source>
        <dbReference type="PROSITE" id="PS51007"/>
    </source>
</evidence>
<comment type="caution">
    <text evidence="6">The sequence shown here is derived from an EMBL/GenBank/DDBJ whole genome shotgun (WGS) entry which is preliminary data.</text>
</comment>
<keyword evidence="1 4" id="KW-0349">Heme</keyword>
<evidence type="ECO:0000256" key="3">
    <source>
        <dbReference type="ARBA" id="ARBA00023004"/>
    </source>
</evidence>
<evidence type="ECO:0000256" key="1">
    <source>
        <dbReference type="ARBA" id="ARBA00022617"/>
    </source>
</evidence>
<accession>A0A831LUG3</accession>
<dbReference type="GO" id="GO:0020037">
    <property type="term" value="F:heme binding"/>
    <property type="evidence" value="ECO:0007669"/>
    <property type="project" value="InterPro"/>
</dbReference>
<evidence type="ECO:0000256" key="2">
    <source>
        <dbReference type="ARBA" id="ARBA00022723"/>
    </source>
</evidence>
<dbReference type="InterPro" id="IPR009056">
    <property type="entry name" value="Cyt_c-like_dom"/>
</dbReference>
<gene>
    <name evidence="6" type="ORF">ENN90_07710</name>
</gene>
<protein>
    <submittedName>
        <fullName evidence="6">Cytochrome c</fullName>
    </submittedName>
</protein>
<keyword evidence="3 4" id="KW-0408">Iron</keyword>
<feature type="domain" description="Cytochrome c" evidence="5">
    <location>
        <begin position="35"/>
        <end position="114"/>
    </location>
</feature>
<evidence type="ECO:0000256" key="4">
    <source>
        <dbReference type="PROSITE-ProRule" id="PRU00433"/>
    </source>
</evidence>
<dbReference type="GO" id="GO:0009055">
    <property type="term" value="F:electron transfer activity"/>
    <property type="evidence" value="ECO:0007669"/>
    <property type="project" value="InterPro"/>
</dbReference>
<dbReference type="GO" id="GO:0046872">
    <property type="term" value="F:metal ion binding"/>
    <property type="evidence" value="ECO:0007669"/>
    <property type="project" value="UniProtKB-KW"/>
</dbReference>
<organism evidence="6">
    <name type="scientific">Mariniphaga anaerophila</name>
    <dbReference type="NCBI Taxonomy" id="1484053"/>
    <lineage>
        <taxon>Bacteria</taxon>
        <taxon>Pseudomonadati</taxon>
        <taxon>Bacteroidota</taxon>
        <taxon>Bacteroidia</taxon>
        <taxon>Marinilabiliales</taxon>
        <taxon>Prolixibacteraceae</taxon>
        <taxon>Mariniphaga</taxon>
    </lineage>
</organism>
<dbReference type="PROSITE" id="PS51007">
    <property type="entry name" value="CYTC"/>
    <property type="match status" value="1"/>
</dbReference>
<keyword evidence="2 4" id="KW-0479">Metal-binding</keyword>
<dbReference type="EMBL" id="DSDK01000421">
    <property type="protein sequence ID" value="HDR51490.1"/>
    <property type="molecule type" value="Genomic_DNA"/>
</dbReference>
<dbReference type="InterPro" id="IPR036909">
    <property type="entry name" value="Cyt_c-like_dom_sf"/>
</dbReference>
<reference evidence="6" key="1">
    <citation type="journal article" date="2020" name="mSystems">
        <title>Genome- and Community-Level Interaction Insights into Carbon Utilization and Element Cycling Functions of Hydrothermarchaeota in Hydrothermal Sediment.</title>
        <authorList>
            <person name="Zhou Z."/>
            <person name="Liu Y."/>
            <person name="Xu W."/>
            <person name="Pan J."/>
            <person name="Luo Z.H."/>
            <person name="Li M."/>
        </authorList>
    </citation>
    <scope>NUCLEOTIDE SEQUENCE [LARGE SCALE GENOMIC DNA]</scope>
    <source>
        <strain evidence="6">SpSt-1217</strain>
    </source>
</reference>
<dbReference type="AlphaFoldDB" id="A0A831LUG3"/>
<dbReference type="Gene3D" id="1.10.760.10">
    <property type="entry name" value="Cytochrome c-like domain"/>
    <property type="match status" value="1"/>
</dbReference>
<sequence length="135" mass="15511">MYGNGLLVEEYPLYRQTGLLKHTPYVAFSEITEENKLAAGEAVFSIACTRCHTSHGISSVVRKFERMYGTENPLNEEAMKIYMQNMHNVRYYMPPFPGNDAELDALAAWITEQQKYPRKLEGPQIKGVDVKEIKY</sequence>
<dbReference type="Proteomes" id="UP000886047">
    <property type="component" value="Unassembled WGS sequence"/>
</dbReference>
<name>A0A831LUG3_9BACT</name>
<dbReference type="SUPFAM" id="SSF46626">
    <property type="entry name" value="Cytochrome c"/>
    <property type="match status" value="1"/>
</dbReference>
<evidence type="ECO:0000313" key="6">
    <source>
        <dbReference type="EMBL" id="HDR51490.1"/>
    </source>
</evidence>
<proteinExistence type="predicted"/>